<proteinExistence type="predicted"/>
<reference evidence="2 3" key="1">
    <citation type="journal article" date="2013" name="Nat. Commun.">
        <title>Genome analysis reveals insights into physiology and longevity of the Brandt's bat Myotis brandtii.</title>
        <authorList>
            <person name="Seim I."/>
            <person name="Fang X."/>
            <person name="Xiong Z."/>
            <person name="Lobanov A.V."/>
            <person name="Huang Z."/>
            <person name="Ma S."/>
            <person name="Feng Y."/>
            <person name="Turanov A.A."/>
            <person name="Zhu Y."/>
            <person name="Lenz T.L."/>
            <person name="Gerashchenko M.V."/>
            <person name="Fan D."/>
            <person name="Hee Yim S."/>
            <person name="Yao X."/>
            <person name="Jordan D."/>
            <person name="Xiong Y."/>
            <person name="Ma Y."/>
            <person name="Lyapunov A.N."/>
            <person name="Chen G."/>
            <person name="Kulakova O.I."/>
            <person name="Sun Y."/>
            <person name="Lee S.G."/>
            <person name="Bronson R.T."/>
            <person name="Moskalev A.A."/>
            <person name="Sunyaev S.R."/>
            <person name="Zhang G."/>
            <person name="Krogh A."/>
            <person name="Wang J."/>
            <person name="Gladyshev V.N."/>
        </authorList>
    </citation>
    <scope>NUCLEOTIDE SEQUENCE [LARGE SCALE GENOMIC DNA]</scope>
</reference>
<name>S7PG15_MYOBR</name>
<evidence type="ECO:0000256" key="1">
    <source>
        <dbReference type="SAM" id="MobiDB-lite"/>
    </source>
</evidence>
<gene>
    <name evidence="2" type="ORF">D623_10016139</name>
</gene>
<feature type="region of interest" description="Disordered" evidence="1">
    <location>
        <begin position="1"/>
        <end position="33"/>
    </location>
</feature>
<dbReference type="AlphaFoldDB" id="S7PG15"/>
<keyword evidence="3" id="KW-1185">Reference proteome</keyword>
<dbReference type="EMBL" id="KE162077">
    <property type="protein sequence ID" value="EPQ06917.1"/>
    <property type="molecule type" value="Genomic_DNA"/>
</dbReference>
<evidence type="ECO:0000313" key="2">
    <source>
        <dbReference type="EMBL" id="EPQ06917.1"/>
    </source>
</evidence>
<evidence type="ECO:0000313" key="3">
    <source>
        <dbReference type="Proteomes" id="UP000052978"/>
    </source>
</evidence>
<sequence length="82" mass="8553">MARASASGPHNISTPNMDPVRDPLAPWQCEGPSSSGENTMYMGACAELVMSPMLTAGSGFTFPDTSTLKSCSGAPTAKWLRS</sequence>
<organism evidence="2 3">
    <name type="scientific">Myotis brandtii</name>
    <name type="common">Brandt's bat</name>
    <dbReference type="NCBI Taxonomy" id="109478"/>
    <lineage>
        <taxon>Eukaryota</taxon>
        <taxon>Metazoa</taxon>
        <taxon>Chordata</taxon>
        <taxon>Craniata</taxon>
        <taxon>Vertebrata</taxon>
        <taxon>Euteleostomi</taxon>
        <taxon>Mammalia</taxon>
        <taxon>Eutheria</taxon>
        <taxon>Laurasiatheria</taxon>
        <taxon>Chiroptera</taxon>
        <taxon>Yangochiroptera</taxon>
        <taxon>Vespertilionidae</taxon>
        <taxon>Myotis</taxon>
    </lineage>
</organism>
<protein>
    <submittedName>
        <fullName evidence="2">Uncharacterized protein</fullName>
    </submittedName>
</protein>
<dbReference type="Proteomes" id="UP000052978">
    <property type="component" value="Unassembled WGS sequence"/>
</dbReference>
<accession>S7PG15</accession>